<dbReference type="PANTHER" id="PTHR11214:SF314">
    <property type="entry name" value="HEXOSYLTRANSFERASE"/>
    <property type="match status" value="1"/>
</dbReference>
<dbReference type="EC" id="2.4.1.-" evidence="10"/>
<evidence type="ECO:0000313" key="11">
    <source>
        <dbReference type="EMBL" id="KAJ6218322.1"/>
    </source>
</evidence>
<dbReference type="AlphaFoldDB" id="A0A9Q0M5C4"/>
<keyword evidence="3 10" id="KW-0328">Glycosyltransferase</keyword>
<organism evidence="11 12">
    <name type="scientific">Blomia tropicalis</name>
    <name type="common">Mite</name>
    <dbReference type="NCBI Taxonomy" id="40697"/>
    <lineage>
        <taxon>Eukaryota</taxon>
        <taxon>Metazoa</taxon>
        <taxon>Ecdysozoa</taxon>
        <taxon>Arthropoda</taxon>
        <taxon>Chelicerata</taxon>
        <taxon>Arachnida</taxon>
        <taxon>Acari</taxon>
        <taxon>Acariformes</taxon>
        <taxon>Sarcoptiformes</taxon>
        <taxon>Astigmata</taxon>
        <taxon>Glycyphagoidea</taxon>
        <taxon>Echimyopodidae</taxon>
        <taxon>Blomia</taxon>
    </lineage>
</organism>
<keyword evidence="12" id="KW-1185">Reference proteome</keyword>
<keyword evidence="9" id="KW-0472">Membrane</keyword>
<name>A0A9Q0M5C4_BLOTA</name>
<dbReference type="OMA" id="YVDIFRV"/>
<dbReference type="GO" id="GO:0000139">
    <property type="term" value="C:Golgi membrane"/>
    <property type="evidence" value="ECO:0007669"/>
    <property type="project" value="UniProtKB-SubCell"/>
</dbReference>
<dbReference type="Proteomes" id="UP001142055">
    <property type="component" value="Chromosome 3"/>
</dbReference>
<evidence type="ECO:0000256" key="1">
    <source>
        <dbReference type="ARBA" id="ARBA00004323"/>
    </source>
</evidence>
<dbReference type="PANTHER" id="PTHR11214">
    <property type="entry name" value="BETA-1,3-N-ACETYLGLUCOSAMINYLTRANSFERASE"/>
    <property type="match status" value="1"/>
</dbReference>
<sequence>MVTFTISTIDNMGKSIILPKENLDELIPLKMENFDHFRTTWTQYLGEIKSTVRNKSIEQFSFKQVANRSVKNCLKNKKNKNKSLNLVILIHSAIENFQQRNLLRNTWLQLDQISNRNVNIVHAFILGDRQSSKLNQKVKSEANLYGDIVQANFIDSYSNLTYKHLSSLRWAIDFTCPTEAIDFIFKVDDDAFVDLQAIIKYLQLIRHKRHQSMIACSLFPDGTKPKRHGKWSLSYSLYPFETFPSYCSGVAYFMTPHLAKKLVQTSTKLPEDFPIIPIDDVFVTGMMRTIIEPMEKPIAINERFVYDANLLRTWLDDKRRCPMGYLVGDIGSEPDRIRLTYQLWNATQNAWKRKRMGKCIEITKQVAKSSL</sequence>
<keyword evidence="6" id="KW-0735">Signal-anchor</keyword>
<evidence type="ECO:0000256" key="7">
    <source>
        <dbReference type="ARBA" id="ARBA00022989"/>
    </source>
</evidence>
<comment type="caution">
    <text evidence="11">The sequence shown here is derived from an EMBL/GenBank/DDBJ whole genome shotgun (WGS) entry which is preliminary data.</text>
</comment>
<evidence type="ECO:0000313" key="12">
    <source>
        <dbReference type="Proteomes" id="UP001142055"/>
    </source>
</evidence>
<keyword evidence="8 10" id="KW-0333">Golgi apparatus</keyword>
<reference evidence="11" key="1">
    <citation type="submission" date="2022-12" db="EMBL/GenBank/DDBJ databases">
        <title>Genome assemblies of Blomia tropicalis.</title>
        <authorList>
            <person name="Cui Y."/>
        </authorList>
    </citation>
    <scope>NUCLEOTIDE SEQUENCE</scope>
    <source>
        <tissue evidence="11">Adult mites</tissue>
    </source>
</reference>
<evidence type="ECO:0000256" key="2">
    <source>
        <dbReference type="ARBA" id="ARBA00008661"/>
    </source>
</evidence>
<gene>
    <name evidence="11" type="ORF">RDWZM_009479</name>
</gene>
<proteinExistence type="inferred from homology"/>
<protein>
    <recommendedName>
        <fullName evidence="10">Hexosyltransferase</fullName>
        <ecNumber evidence="10">2.4.1.-</ecNumber>
    </recommendedName>
</protein>
<dbReference type="GO" id="GO:0006493">
    <property type="term" value="P:protein O-linked glycosylation"/>
    <property type="evidence" value="ECO:0007669"/>
    <property type="project" value="TreeGrafter"/>
</dbReference>
<dbReference type="GO" id="GO:0016758">
    <property type="term" value="F:hexosyltransferase activity"/>
    <property type="evidence" value="ECO:0007669"/>
    <property type="project" value="InterPro"/>
</dbReference>
<evidence type="ECO:0000256" key="4">
    <source>
        <dbReference type="ARBA" id="ARBA00022679"/>
    </source>
</evidence>
<comment type="subcellular location">
    <subcellularLocation>
        <location evidence="1 10">Golgi apparatus membrane</location>
        <topology evidence="1 10">Single-pass type II membrane protein</topology>
    </subcellularLocation>
</comment>
<keyword evidence="5" id="KW-0812">Transmembrane</keyword>
<evidence type="ECO:0000256" key="5">
    <source>
        <dbReference type="ARBA" id="ARBA00022692"/>
    </source>
</evidence>
<evidence type="ECO:0000256" key="8">
    <source>
        <dbReference type="ARBA" id="ARBA00023034"/>
    </source>
</evidence>
<evidence type="ECO:0000256" key="10">
    <source>
        <dbReference type="RuleBase" id="RU363063"/>
    </source>
</evidence>
<keyword evidence="4" id="KW-0808">Transferase</keyword>
<evidence type="ECO:0000256" key="6">
    <source>
        <dbReference type="ARBA" id="ARBA00022968"/>
    </source>
</evidence>
<dbReference type="Pfam" id="PF01762">
    <property type="entry name" value="Galactosyl_T"/>
    <property type="match status" value="1"/>
</dbReference>
<comment type="similarity">
    <text evidence="2 10">Belongs to the glycosyltransferase 31 family.</text>
</comment>
<dbReference type="EMBL" id="JAPWDV010000003">
    <property type="protein sequence ID" value="KAJ6218322.1"/>
    <property type="molecule type" value="Genomic_DNA"/>
</dbReference>
<keyword evidence="7" id="KW-1133">Transmembrane helix</keyword>
<evidence type="ECO:0000256" key="3">
    <source>
        <dbReference type="ARBA" id="ARBA00022676"/>
    </source>
</evidence>
<accession>A0A9Q0M5C4</accession>
<dbReference type="InterPro" id="IPR002659">
    <property type="entry name" value="Glyco_trans_31"/>
</dbReference>
<dbReference type="Gene3D" id="3.90.550.50">
    <property type="match status" value="1"/>
</dbReference>
<evidence type="ECO:0000256" key="9">
    <source>
        <dbReference type="ARBA" id="ARBA00023136"/>
    </source>
</evidence>